<name>A0A6C0CWZ8_9ZZZZ</name>
<organism evidence="3">
    <name type="scientific">viral metagenome</name>
    <dbReference type="NCBI Taxonomy" id="1070528"/>
    <lineage>
        <taxon>unclassified sequences</taxon>
        <taxon>metagenomes</taxon>
        <taxon>organismal metagenomes</taxon>
    </lineage>
</organism>
<dbReference type="GO" id="GO:0005666">
    <property type="term" value="C:RNA polymerase III complex"/>
    <property type="evidence" value="ECO:0007669"/>
    <property type="project" value="TreeGrafter"/>
</dbReference>
<dbReference type="SUPFAM" id="SSF55287">
    <property type="entry name" value="RPB5-like RNA polymerase subunit"/>
    <property type="match status" value="1"/>
</dbReference>
<dbReference type="GO" id="GO:0003677">
    <property type="term" value="F:DNA binding"/>
    <property type="evidence" value="ECO:0007669"/>
    <property type="project" value="InterPro"/>
</dbReference>
<dbReference type="GO" id="GO:0003899">
    <property type="term" value="F:DNA-directed RNA polymerase activity"/>
    <property type="evidence" value="ECO:0007669"/>
    <property type="project" value="InterPro"/>
</dbReference>
<sequence length="251" mass="29313">MTTIINKINKSRNIILEILNDYDWDISSVPLLSTNEIERIYNIENHKNSIYSSFGIAAGCNFILKHKNIPSHKLHVIYYNMPIGNQRSIKVNKSLVDKVLNLYTENLIDRDDSTIILINEQISDTINNINDSLNVLLQENYDEPSDIIKDEMKLKNINLDKNFFRYSTIFDIRDFQFNKLKHSLVPKHIPIRDIYLIEKIIKECNAIKSQMPVIWKNDPIAKIIRLTPGNICKIIRHTPEAGVIVYYRICK</sequence>
<dbReference type="PANTHER" id="PTHR10535">
    <property type="entry name" value="DNA-DIRECTED RNA POLYMERASES I, II, AND III SUBUNIT RPABC1"/>
    <property type="match status" value="1"/>
</dbReference>
<reference evidence="3" key="1">
    <citation type="journal article" date="2020" name="Nature">
        <title>Giant virus diversity and host interactions through global metagenomics.</title>
        <authorList>
            <person name="Schulz F."/>
            <person name="Roux S."/>
            <person name="Paez-Espino D."/>
            <person name="Jungbluth S."/>
            <person name="Walsh D.A."/>
            <person name="Denef V.J."/>
            <person name="McMahon K.D."/>
            <person name="Konstantinidis K.T."/>
            <person name="Eloe-Fadrosh E.A."/>
            <person name="Kyrpides N.C."/>
            <person name="Woyke T."/>
        </authorList>
    </citation>
    <scope>NUCLEOTIDE SEQUENCE</scope>
    <source>
        <strain evidence="3">GVMAG-M-3300023110-24</strain>
    </source>
</reference>
<feature type="domain" description="RNA polymerase subunit H/Rpb5 C-terminal" evidence="2">
    <location>
        <begin position="177"/>
        <end position="250"/>
    </location>
</feature>
<dbReference type="InterPro" id="IPR014381">
    <property type="entry name" value="Arch_Rpo5/euc_Rpb5"/>
</dbReference>
<dbReference type="Pfam" id="PF01191">
    <property type="entry name" value="RNA_pol_Rpb5_C"/>
    <property type="match status" value="1"/>
</dbReference>
<evidence type="ECO:0000259" key="2">
    <source>
        <dbReference type="Pfam" id="PF01191"/>
    </source>
</evidence>
<dbReference type="InterPro" id="IPR035913">
    <property type="entry name" value="RPB5-like_sf"/>
</dbReference>
<dbReference type="PANTHER" id="PTHR10535:SF0">
    <property type="entry name" value="DNA-DIRECTED RNA POLYMERASES I, II, AND III SUBUNIT RPABC1"/>
    <property type="match status" value="1"/>
</dbReference>
<keyword evidence="1" id="KW-0804">Transcription</keyword>
<dbReference type="EMBL" id="MN739510">
    <property type="protein sequence ID" value="QHT09366.1"/>
    <property type="molecule type" value="Genomic_DNA"/>
</dbReference>
<dbReference type="GO" id="GO:0006362">
    <property type="term" value="P:transcription elongation by RNA polymerase I"/>
    <property type="evidence" value="ECO:0007669"/>
    <property type="project" value="TreeGrafter"/>
</dbReference>
<evidence type="ECO:0000313" key="3">
    <source>
        <dbReference type="EMBL" id="QHT09366.1"/>
    </source>
</evidence>
<evidence type="ECO:0000256" key="1">
    <source>
        <dbReference type="ARBA" id="ARBA00023163"/>
    </source>
</evidence>
<dbReference type="GO" id="GO:0006366">
    <property type="term" value="P:transcription by RNA polymerase II"/>
    <property type="evidence" value="ECO:0007669"/>
    <property type="project" value="TreeGrafter"/>
</dbReference>
<dbReference type="GO" id="GO:0005736">
    <property type="term" value="C:RNA polymerase I complex"/>
    <property type="evidence" value="ECO:0007669"/>
    <property type="project" value="TreeGrafter"/>
</dbReference>
<proteinExistence type="predicted"/>
<dbReference type="Gene3D" id="3.90.940.20">
    <property type="entry name" value="RPB5-like RNA polymerase subunit"/>
    <property type="match status" value="1"/>
</dbReference>
<accession>A0A6C0CWZ8</accession>
<dbReference type="GO" id="GO:0005665">
    <property type="term" value="C:RNA polymerase II, core complex"/>
    <property type="evidence" value="ECO:0007669"/>
    <property type="project" value="TreeGrafter"/>
</dbReference>
<protein>
    <recommendedName>
        <fullName evidence="2">RNA polymerase subunit H/Rpb5 C-terminal domain-containing protein</fullName>
    </recommendedName>
</protein>
<dbReference type="InterPro" id="IPR000783">
    <property type="entry name" value="RNA_pol_subH/Rpb5_C"/>
</dbReference>
<dbReference type="GO" id="GO:0042797">
    <property type="term" value="P:tRNA transcription by RNA polymerase III"/>
    <property type="evidence" value="ECO:0007669"/>
    <property type="project" value="TreeGrafter"/>
</dbReference>
<dbReference type="AlphaFoldDB" id="A0A6C0CWZ8"/>